<organism evidence="8 9">
    <name type="scientific">Plectus sambesii</name>
    <dbReference type="NCBI Taxonomy" id="2011161"/>
    <lineage>
        <taxon>Eukaryota</taxon>
        <taxon>Metazoa</taxon>
        <taxon>Ecdysozoa</taxon>
        <taxon>Nematoda</taxon>
        <taxon>Chromadorea</taxon>
        <taxon>Plectida</taxon>
        <taxon>Plectina</taxon>
        <taxon>Plectoidea</taxon>
        <taxon>Plectidae</taxon>
        <taxon>Plectus</taxon>
    </lineage>
</organism>
<keyword evidence="4" id="KW-0378">Hydrolase</keyword>
<dbReference type="InterPro" id="IPR015797">
    <property type="entry name" value="NUDIX_hydrolase-like_dom_sf"/>
</dbReference>
<dbReference type="Gene3D" id="3.90.79.10">
    <property type="entry name" value="Nucleoside Triphosphate Pyrophosphohydrolase"/>
    <property type="match status" value="1"/>
</dbReference>
<dbReference type="Pfam" id="PF00293">
    <property type="entry name" value="NUDIX"/>
    <property type="match status" value="1"/>
</dbReference>
<evidence type="ECO:0000256" key="4">
    <source>
        <dbReference type="ARBA" id="ARBA00022801"/>
    </source>
</evidence>
<evidence type="ECO:0000256" key="1">
    <source>
        <dbReference type="ARBA" id="ARBA00001936"/>
    </source>
</evidence>
<dbReference type="PANTHER" id="PTHR12992">
    <property type="entry name" value="NUDIX HYDROLASE"/>
    <property type="match status" value="1"/>
</dbReference>
<accession>A0A914W3Z9</accession>
<dbReference type="GO" id="GO:0015938">
    <property type="term" value="P:coenzyme A catabolic process"/>
    <property type="evidence" value="ECO:0007669"/>
    <property type="project" value="TreeGrafter"/>
</dbReference>
<dbReference type="SUPFAM" id="SSF55811">
    <property type="entry name" value="Nudix"/>
    <property type="match status" value="1"/>
</dbReference>
<dbReference type="GO" id="GO:0010945">
    <property type="term" value="F:coenzyme A diphosphatase activity"/>
    <property type="evidence" value="ECO:0007669"/>
    <property type="project" value="InterPro"/>
</dbReference>
<feature type="domain" description="Nudix hydrolase" evidence="7">
    <location>
        <begin position="31"/>
        <end position="179"/>
    </location>
</feature>
<dbReference type="WBParaSite" id="PSAMB.scaffold311size57476.g4600.t1">
    <property type="protein sequence ID" value="PSAMB.scaffold311size57476.g4600.t1"/>
    <property type="gene ID" value="PSAMB.scaffold311size57476.g4600"/>
</dbReference>
<evidence type="ECO:0000256" key="3">
    <source>
        <dbReference type="ARBA" id="ARBA00022723"/>
    </source>
</evidence>
<dbReference type="Proteomes" id="UP000887566">
    <property type="component" value="Unplaced"/>
</dbReference>
<evidence type="ECO:0000313" key="9">
    <source>
        <dbReference type="WBParaSite" id="PSAMB.scaffold311size57476.g4600.t1"/>
    </source>
</evidence>
<evidence type="ECO:0000256" key="6">
    <source>
        <dbReference type="ARBA" id="ARBA00023211"/>
    </source>
</evidence>
<dbReference type="InterPro" id="IPR000086">
    <property type="entry name" value="NUDIX_hydrolase_dom"/>
</dbReference>
<keyword evidence="3" id="KW-0479">Metal-binding</keyword>
<proteinExistence type="predicted"/>
<dbReference type="PANTHER" id="PTHR12992:SF24">
    <property type="entry name" value="PEROXISOMAL COENZYME A DIPHOSPHATASE NUDT7"/>
    <property type="match status" value="1"/>
</dbReference>
<reference evidence="9" key="1">
    <citation type="submission" date="2022-11" db="UniProtKB">
        <authorList>
            <consortium name="WormBaseParasite"/>
        </authorList>
    </citation>
    <scope>IDENTIFICATION</scope>
</reference>
<evidence type="ECO:0000256" key="2">
    <source>
        <dbReference type="ARBA" id="ARBA00001946"/>
    </source>
</evidence>
<keyword evidence="5" id="KW-0460">Magnesium</keyword>
<comment type="cofactor">
    <cofactor evidence="1">
        <name>Mn(2+)</name>
        <dbReference type="ChEBI" id="CHEBI:29035"/>
    </cofactor>
</comment>
<sequence length="256" mass="28959">MISKEELELKRIFKEFDCPLTSTDYATDIPGIVRKAAVLLLLRWCDTECCWKILLTIRSQIVSTHQGEVAFPGGMRDKEDHSPVETALREAYEEVGVPYSYVHVIGTAPPFRTRFNFALYPVIGVLDSNVTYQPFPNEEVSACFWVRLDRFLSTSGYSVRQFTVKDVSFSTNVFEDVVECCDEPVITWGITAFIAIVAAMITYQRKPEYAFPAMWTLRGSKFHASTDLDWSQVVHAILDHAISVIPPAPPVRPAKL</sequence>
<protein>
    <submittedName>
        <fullName evidence="9">Nudix hydrolase domain-containing protein</fullName>
    </submittedName>
</protein>
<name>A0A914W3Z9_9BILA</name>
<evidence type="ECO:0000259" key="7">
    <source>
        <dbReference type="PROSITE" id="PS51462"/>
    </source>
</evidence>
<dbReference type="PROSITE" id="PS51462">
    <property type="entry name" value="NUDIX"/>
    <property type="match status" value="1"/>
</dbReference>
<keyword evidence="8" id="KW-1185">Reference proteome</keyword>
<keyword evidence="6" id="KW-0464">Manganese</keyword>
<dbReference type="GO" id="GO:0046872">
    <property type="term" value="F:metal ion binding"/>
    <property type="evidence" value="ECO:0007669"/>
    <property type="project" value="UniProtKB-KW"/>
</dbReference>
<dbReference type="CDD" id="cd03426">
    <property type="entry name" value="NUDIX_CoAse_Nudt7"/>
    <property type="match status" value="1"/>
</dbReference>
<evidence type="ECO:0000256" key="5">
    <source>
        <dbReference type="ARBA" id="ARBA00022842"/>
    </source>
</evidence>
<dbReference type="InterPro" id="IPR045121">
    <property type="entry name" value="CoAse"/>
</dbReference>
<comment type="cofactor">
    <cofactor evidence="2">
        <name>Mg(2+)</name>
        <dbReference type="ChEBI" id="CHEBI:18420"/>
    </cofactor>
</comment>
<dbReference type="AlphaFoldDB" id="A0A914W3Z9"/>
<evidence type="ECO:0000313" key="8">
    <source>
        <dbReference type="Proteomes" id="UP000887566"/>
    </source>
</evidence>